<keyword evidence="3" id="KW-1185">Reference proteome</keyword>
<organism evidence="2 3">
    <name type="scientific">Falsiroseomonas tokyonensis</name>
    <dbReference type="NCBI Taxonomy" id="430521"/>
    <lineage>
        <taxon>Bacteria</taxon>
        <taxon>Pseudomonadati</taxon>
        <taxon>Pseudomonadota</taxon>
        <taxon>Alphaproteobacteria</taxon>
        <taxon>Acetobacterales</taxon>
        <taxon>Roseomonadaceae</taxon>
        <taxon>Falsiroseomonas</taxon>
    </lineage>
</organism>
<dbReference type="RefSeq" id="WP_216838982.1">
    <property type="nucleotide sequence ID" value="NZ_JAFNJS010000008.1"/>
</dbReference>
<gene>
    <name evidence="2" type="ORF">ACFOD3_23115</name>
</gene>
<dbReference type="Proteomes" id="UP001595420">
    <property type="component" value="Unassembled WGS sequence"/>
</dbReference>
<protein>
    <submittedName>
        <fullName evidence="2">DUF2946 family protein</fullName>
    </submittedName>
</protein>
<feature type="region of interest" description="Disordered" evidence="1">
    <location>
        <begin position="99"/>
        <end position="127"/>
    </location>
</feature>
<comment type="caution">
    <text evidence="2">The sequence shown here is derived from an EMBL/GenBank/DDBJ whole genome shotgun (WGS) entry which is preliminary data.</text>
</comment>
<evidence type="ECO:0000256" key="1">
    <source>
        <dbReference type="SAM" id="MobiDB-lite"/>
    </source>
</evidence>
<reference evidence="3" key="1">
    <citation type="journal article" date="2019" name="Int. J. Syst. Evol. Microbiol.">
        <title>The Global Catalogue of Microorganisms (GCM) 10K type strain sequencing project: providing services to taxonomists for standard genome sequencing and annotation.</title>
        <authorList>
            <consortium name="The Broad Institute Genomics Platform"/>
            <consortium name="The Broad Institute Genome Sequencing Center for Infectious Disease"/>
            <person name="Wu L."/>
            <person name="Ma J."/>
        </authorList>
    </citation>
    <scope>NUCLEOTIDE SEQUENCE [LARGE SCALE GENOMIC DNA]</scope>
    <source>
        <strain evidence="3">CGMCC 1.16855</strain>
    </source>
</reference>
<accession>A0ABV7C0D8</accession>
<name>A0ABV7C0D8_9PROT</name>
<dbReference type="EMBL" id="JBHRSB010000008">
    <property type="protein sequence ID" value="MFC3002809.1"/>
    <property type="molecule type" value="Genomic_DNA"/>
</dbReference>
<evidence type="ECO:0000313" key="2">
    <source>
        <dbReference type="EMBL" id="MFC3002809.1"/>
    </source>
</evidence>
<proteinExistence type="predicted"/>
<dbReference type="InterPro" id="IPR021333">
    <property type="entry name" value="DUF2946"/>
</dbReference>
<evidence type="ECO:0000313" key="3">
    <source>
        <dbReference type="Proteomes" id="UP001595420"/>
    </source>
</evidence>
<sequence length="127" mass="13076">MRLRPALTRLLVLLLLLQWGTAFGHCLKLAAPHGALPGVLHMDICTPEGLRSIALQFDPGEAPKADHAAGMLCPLCGGLGGAALPPPPVALLPPLLLVQTEAPPPPSTPSPAPPPRCQPPPRAPPTS</sequence>
<feature type="compositionally biased region" description="Pro residues" evidence="1">
    <location>
        <begin position="102"/>
        <end position="127"/>
    </location>
</feature>
<dbReference type="Pfam" id="PF11162">
    <property type="entry name" value="DUF2946"/>
    <property type="match status" value="1"/>
</dbReference>